<keyword evidence="4" id="KW-1185">Reference proteome</keyword>
<dbReference type="CDD" id="cd14365">
    <property type="entry name" value="CUE_N4BP2"/>
    <property type="match status" value="1"/>
</dbReference>
<dbReference type="GO" id="GO:0005634">
    <property type="term" value="C:nucleus"/>
    <property type="evidence" value="ECO:0007669"/>
    <property type="project" value="TreeGrafter"/>
</dbReference>
<feature type="region of interest" description="Disordered" evidence="1">
    <location>
        <begin position="1581"/>
        <end position="1619"/>
    </location>
</feature>
<feature type="compositionally biased region" description="Basic and acidic residues" evidence="1">
    <location>
        <begin position="862"/>
        <end position="876"/>
    </location>
</feature>
<dbReference type="SUPFAM" id="SSF52540">
    <property type="entry name" value="P-loop containing nucleoside triphosphate hydrolases"/>
    <property type="match status" value="1"/>
</dbReference>
<dbReference type="InterPro" id="IPR009060">
    <property type="entry name" value="UBA-like_sf"/>
</dbReference>
<sequence length="2421" mass="266354">MPNKKKGKPSGDSETGGGWTSVKRRAHHHASHKGATAGGDGRCIATEDADSSEEARTKELRYLQEMFSGKLDPVVVHMIMNDCDFKVETALETLFELAEQTSPVESQMYRLSGFKDVYIPRVDAEEEPDEDDEHGEGEDVDVEDPPFPDNYGVRRSPSTLPRSGGDDDPAQSPPRNPGLSTQAEGAKDEGGKMSSSKADSLSDLPLKWGGLEPSRAFQPRFPPKQNPFARHPRERPISPLNNLSKIDPSDSTLCYTDKEASGQRNISEFGHGSATESLITNTSSHKMNIHEVRDTGAGTCSTLSDESKNDEKFAHKGAFTSQHGPTDALLLSDNLETDRIEPAVAASQTPMSVEQNFGRDPTPSSEEKLKDESPAEEAVSGSSPADLPAGELEALLGEIEMCPEKLSESEENVEPSITDHQLGLANEASVDCTDLLEKTSSPAELKPETNFSQIDKANEVPTIKYVKPKHQSTTVQKDDASKNDKQRSMNVAAPAFVPRVYARPLTPTGHQQYPPPKGFKPRQGLWMPKVPHPAGRASSLQKHLKQFDGQVGRPFFTPSPGSREQSPNLLEESERQGWNASQQQQPFQHPAQMFQPPESRFRPVSKRQPQASFWLQNQPPHPRHRMPSGPNQSYQLFGPGVVPPSHDAPLVGTTPSRGQRTNSPHEGARQPQGPSQRPVNKHMSHAPREQGYNCKKAGMEGKAVPLPEGKVLCLMRGCPGSGKSTLARTLVGNGQILSTDDYFTREDGQYCFDITKLSEAHDWSHQRAKEAMESGVTPLVIDNTNIERWTMKPYVAMAVRYGYAVEFREPTTPWKFNLGKLFKYNSHGVPRERIKLMIERFERDVNVENILGSSKPEKPKRKMTEAEQHPSKESWRKTKKKGTTAHKEDSTSKQDLAPGSHKAKAQDKDDTAADKNQEECDDVTVATDAITEKSQNRAELFMSEDEDGFDALMDSVACDSAEDVIARCDEDKMNKKPQENVGDEMMVSLNKESSCETVATAAAKSCDEKVNDSRMVDAEEELEMTMRTSEAPLELLEPFIIEGTVHQVLSDSTGDGENEEDDDFLTMVNAMKEASCHLPLAVISSLEESENLQGEQQEQQPTSSPGFLAARTKCDSHAMLSHPPGFELLSKLPDESPEGKQGSYSADSDEDDFAVMMNLIADASCQEQDQPVPICRNEARNDENVPNLHCIPSVSTNEPSAFTQHLKTNADLHNADAAGEFADSPFEKQGSVKTGEDNGGKGKADECCSDTKEANKVGQVSAAIANENVSLEKDALKRKSETDQVVVSTDDQQSNHMLNDNCGSGMSDFKPPIASDLRALSSVKENKTHVQTDEVPSTTQPTSPSDLLVPSSECRGLSPSLLGPSAASEDGVTKQCQERRKVRRSRSLNKNTKMAAVFPTLSPGSENWSDLAGLVDLGSEDKAGLSRNKSPVLESISFTEAGTETLPSDFSCVQRMESGELTVEDLRLQGLFVAVAQARQIALRESDVTSQREDAISERPLSSSSTSHSPVPATVRLHKSTMTDHEESTENINDNLKNLITLFPAVSPKDLEDILARCKGDLEWATNILLDDFGNRERIDPESQELNTSDQLSGRSQTENSSRPVKAEFNDKESQVNGDNQTKVAADCMKDHLEAKQVSQAENLATNMISVVDDILKAIGSKDTLASVDNTPLKQTSERGKTEIDAVDNSNHFKCVLESNSSPVSQVNLNSSNLESASSCPDSDTKVKSDISPPSQEPASNQSSSESEGAPRMANFLQKQKQTVSDSCLPGEEPKLDREDLSLRIGMSHGVDLSEVEVAAWIREARTESNILGSSTSHEASIYPSTGDQQQVGLVDCSNSASALPGMAYSRGSGLTASDPFTDYGTPTRENKPQVVRPKTPLRTALSQSPTKASKVKKPKDVDLFVKTTHSVEAEAPLRSCELEAAGGVRFSWNSGREIEEFGVPHEGQMMTGQHDGFEMEEGSLVTEEQEDATLHDQPVQKKLWELRSLEEGLILQLPPAFALQLQEMFGSIGFHLLPELLPAEDLQVHVDYDLAKTLHTLWAQTLQTRFDKEEELDSIIQADEELARKLQQEEDIQHMTEVQSARSAKYQGTKAPLKAAKPPISLRHGYGDSKGMMGALTTTRQPPAMEEVKGLKEIMEEELAAQLSKDMEVESKLKTDDSVSIATKLKRDKLFSEFPTLDRDVLEEIFRDYNYQLDPTIRHIKSFFNTASSQPKNVYTDEALERIEKELIGVAERQSLASSEDTDESNPQEAFQSTENPDYQDYRGEATMHYRLRHEAFQKAAAAYNRGQKELASFYSQQGHLHTEKLKAANKRASEAILSSKNALFNDNTLDLHGLHVDEALLILKQVLSDKEAELAAHDQLPRPSKSPQKYIFVITGKGNRSRGGVARIRPAVTELLKQEGYRFSMPNAGLIKVVL</sequence>
<dbReference type="PROSITE" id="PS51140">
    <property type="entry name" value="CUE"/>
    <property type="match status" value="1"/>
</dbReference>
<feature type="compositionally biased region" description="Polar residues" evidence="1">
    <location>
        <begin position="1584"/>
        <end position="1603"/>
    </location>
</feature>
<dbReference type="Pfam" id="PF08590">
    <property type="entry name" value="DUF1771"/>
    <property type="match status" value="1"/>
</dbReference>
<feature type="compositionally biased region" description="Acidic residues" evidence="1">
    <location>
        <begin position="124"/>
        <end position="146"/>
    </location>
</feature>
<gene>
    <name evidence="5" type="primary">LOC110976861</name>
</gene>
<feature type="compositionally biased region" description="Low complexity" evidence="1">
    <location>
        <begin position="1356"/>
        <end position="1368"/>
    </location>
</feature>
<dbReference type="OrthoDB" id="3231855at2759"/>
<feature type="region of interest" description="Disordered" evidence="1">
    <location>
        <begin position="1484"/>
        <end position="1513"/>
    </location>
</feature>
<dbReference type="CDD" id="cd14279">
    <property type="entry name" value="CUE"/>
    <property type="match status" value="1"/>
</dbReference>
<dbReference type="PANTHER" id="PTHR46535:SF1">
    <property type="entry name" value="NEDD4-BINDING PROTEIN 2"/>
    <property type="match status" value="1"/>
</dbReference>
<feature type="region of interest" description="Disordered" evidence="1">
    <location>
        <begin position="1088"/>
        <end position="1148"/>
    </location>
</feature>
<evidence type="ECO:0000313" key="4">
    <source>
        <dbReference type="Proteomes" id="UP000694845"/>
    </source>
</evidence>
<dbReference type="SMART" id="SM01162">
    <property type="entry name" value="DUF1771"/>
    <property type="match status" value="1"/>
</dbReference>
<dbReference type="SMART" id="SM00463">
    <property type="entry name" value="SMR"/>
    <property type="match status" value="1"/>
</dbReference>
<dbReference type="SUPFAM" id="SSF46934">
    <property type="entry name" value="UBA-like"/>
    <property type="match status" value="1"/>
</dbReference>
<feature type="compositionally biased region" description="Polar residues" evidence="1">
    <location>
        <begin position="1091"/>
        <end position="1105"/>
    </location>
</feature>
<feature type="region of interest" description="Disordered" evidence="1">
    <location>
        <begin position="1"/>
        <end position="54"/>
    </location>
</feature>
<dbReference type="Pfam" id="PF13671">
    <property type="entry name" value="AAA_33"/>
    <property type="match status" value="1"/>
</dbReference>
<feature type="compositionally biased region" description="Basic and acidic residues" evidence="1">
    <location>
        <begin position="1484"/>
        <end position="1497"/>
    </location>
</feature>
<dbReference type="SUPFAM" id="SSF160443">
    <property type="entry name" value="SMR domain-like"/>
    <property type="match status" value="1"/>
</dbReference>
<dbReference type="OMA" id="WETVGGH"/>
<feature type="region of interest" description="Disordered" evidence="1">
    <location>
        <begin position="344"/>
        <end position="391"/>
    </location>
</feature>
<evidence type="ECO:0000256" key="1">
    <source>
        <dbReference type="SAM" id="MobiDB-lite"/>
    </source>
</evidence>
<feature type="compositionally biased region" description="Low complexity" evidence="1">
    <location>
        <begin position="1708"/>
        <end position="1719"/>
    </location>
</feature>
<dbReference type="RefSeq" id="XP_022086198.1">
    <property type="nucleotide sequence ID" value="XM_022230506.1"/>
</dbReference>
<feature type="region of interest" description="Disordered" evidence="1">
    <location>
        <begin position="1324"/>
        <end position="1376"/>
    </location>
</feature>
<dbReference type="InterPro" id="IPR036063">
    <property type="entry name" value="Smr_dom_sf"/>
</dbReference>
<evidence type="ECO:0000259" key="3">
    <source>
        <dbReference type="PROSITE" id="PS51140"/>
    </source>
</evidence>
<feature type="compositionally biased region" description="Basic and acidic residues" evidence="1">
    <location>
        <begin position="904"/>
        <end position="918"/>
    </location>
</feature>
<dbReference type="InterPro" id="IPR027417">
    <property type="entry name" value="P-loop_NTPase"/>
</dbReference>
<dbReference type="KEGG" id="aplc:110976861"/>
<feature type="region of interest" description="Disordered" evidence="1">
    <location>
        <begin position="124"/>
        <end position="255"/>
    </location>
</feature>
<feature type="compositionally biased region" description="Polar residues" evidence="1">
    <location>
        <begin position="1334"/>
        <end position="1345"/>
    </location>
</feature>
<dbReference type="GO" id="GO:0004519">
    <property type="term" value="F:endonuclease activity"/>
    <property type="evidence" value="ECO:0007669"/>
    <property type="project" value="TreeGrafter"/>
</dbReference>
<feature type="compositionally biased region" description="Polar residues" evidence="1">
    <location>
        <begin position="239"/>
        <end position="254"/>
    </location>
</feature>
<feature type="domain" description="Smr" evidence="2">
    <location>
        <begin position="2335"/>
        <end position="2421"/>
    </location>
</feature>
<feature type="compositionally biased region" description="Basic and acidic residues" evidence="1">
    <location>
        <begin position="476"/>
        <end position="487"/>
    </location>
</feature>
<feature type="compositionally biased region" description="Polar residues" evidence="1">
    <location>
        <begin position="607"/>
        <end position="618"/>
    </location>
</feature>
<evidence type="ECO:0000259" key="2">
    <source>
        <dbReference type="PROSITE" id="PS50828"/>
    </source>
</evidence>
<organism evidence="4 5">
    <name type="scientific">Acanthaster planci</name>
    <name type="common">Crown-of-thorns starfish</name>
    <dbReference type="NCBI Taxonomy" id="133434"/>
    <lineage>
        <taxon>Eukaryota</taxon>
        <taxon>Metazoa</taxon>
        <taxon>Echinodermata</taxon>
        <taxon>Eleutherozoa</taxon>
        <taxon>Asterozoa</taxon>
        <taxon>Asteroidea</taxon>
        <taxon>Valvatacea</taxon>
        <taxon>Valvatida</taxon>
        <taxon>Acanthasteridae</taxon>
        <taxon>Acanthaster</taxon>
    </lineage>
</organism>
<feature type="compositionally biased region" description="Polar residues" evidence="1">
    <location>
        <begin position="2252"/>
        <end position="2262"/>
    </location>
</feature>
<feature type="compositionally biased region" description="Basic residues" evidence="1">
    <location>
        <begin position="22"/>
        <end position="32"/>
    </location>
</feature>
<dbReference type="InterPro" id="IPR041801">
    <property type="entry name" value="N4BP2_CUE"/>
</dbReference>
<feature type="compositionally biased region" description="Low complexity" evidence="1">
    <location>
        <begin position="1498"/>
        <end position="1512"/>
    </location>
</feature>
<protein>
    <submittedName>
        <fullName evidence="5">Uncharacterized protein LOC110976861</fullName>
    </submittedName>
</protein>
<accession>A0A8B7XZ65</accession>
<dbReference type="GeneID" id="110976861"/>
<dbReference type="GO" id="GO:0043130">
    <property type="term" value="F:ubiquitin binding"/>
    <property type="evidence" value="ECO:0007669"/>
    <property type="project" value="InterPro"/>
</dbReference>
<feature type="domain" description="CUE" evidence="3">
    <location>
        <begin position="1531"/>
        <end position="1574"/>
    </location>
</feature>
<dbReference type="Gene3D" id="3.40.50.300">
    <property type="entry name" value="P-loop containing nucleotide triphosphate hydrolases"/>
    <property type="match status" value="1"/>
</dbReference>
<feature type="compositionally biased region" description="Polar residues" evidence="1">
    <location>
        <begin position="559"/>
        <end position="568"/>
    </location>
</feature>
<feature type="compositionally biased region" description="Polar residues" evidence="1">
    <location>
        <begin position="1283"/>
        <end position="1304"/>
    </location>
</feature>
<dbReference type="InterPro" id="IPR003892">
    <property type="entry name" value="CUE"/>
</dbReference>
<feature type="compositionally biased region" description="Low complexity" evidence="1">
    <location>
        <begin position="582"/>
        <end position="597"/>
    </location>
</feature>
<dbReference type="InterPro" id="IPR052772">
    <property type="entry name" value="Endo/PolyKinase_Domain-Protein"/>
</dbReference>
<feature type="region of interest" description="Disordered" evidence="1">
    <location>
        <begin position="467"/>
        <end position="686"/>
    </location>
</feature>
<evidence type="ECO:0000313" key="5">
    <source>
        <dbReference type="RefSeq" id="XP_022086198.1"/>
    </source>
</evidence>
<feature type="region of interest" description="Disordered" evidence="1">
    <location>
        <begin position="2239"/>
        <end position="2265"/>
    </location>
</feature>
<feature type="compositionally biased region" description="Polar residues" evidence="1">
    <location>
        <begin position="346"/>
        <end position="355"/>
    </location>
</feature>
<reference evidence="5" key="1">
    <citation type="submission" date="2025-08" db="UniProtKB">
        <authorList>
            <consortium name="RefSeq"/>
        </authorList>
    </citation>
    <scope>IDENTIFICATION</scope>
</reference>
<feature type="compositionally biased region" description="Polar residues" evidence="1">
    <location>
        <begin position="653"/>
        <end position="664"/>
    </location>
</feature>
<feature type="compositionally biased region" description="Basic and acidic residues" evidence="1">
    <location>
        <begin position="1605"/>
        <end position="1614"/>
    </location>
</feature>
<dbReference type="Proteomes" id="UP000694845">
    <property type="component" value="Unplaced"/>
</dbReference>
<feature type="region of interest" description="Disordered" evidence="1">
    <location>
        <begin position="1279"/>
        <end position="1311"/>
    </location>
</feature>
<dbReference type="InterPro" id="IPR013899">
    <property type="entry name" value="DUF1771"/>
</dbReference>
<feature type="region of interest" description="Disordered" evidence="1">
    <location>
        <begin position="1702"/>
        <end position="1751"/>
    </location>
</feature>
<dbReference type="InterPro" id="IPR002625">
    <property type="entry name" value="Smr_dom"/>
</dbReference>
<feature type="compositionally biased region" description="Polar residues" evidence="1">
    <location>
        <begin position="1732"/>
        <end position="1747"/>
    </location>
</feature>
<feature type="region of interest" description="Disordered" evidence="1">
    <location>
        <begin position="850"/>
        <end position="922"/>
    </location>
</feature>
<feature type="region of interest" description="Disordered" evidence="1">
    <location>
        <begin position="1226"/>
        <end position="1247"/>
    </location>
</feature>
<feature type="compositionally biased region" description="Basic and acidic residues" evidence="1">
    <location>
        <begin position="1234"/>
        <end position="1247"/>
    </location>
</feature>
<dbReference type="Gene3D" id="3.30.1370.110">
    <property type="match status" value="1"/>
</dbReference>
<proteinExistence type="predicted"/>
<name>A0A8B7XZ65_ACAPL</name>
<dbReference type="PROSITE" id="PS50828">
    <property type="entry name" value="SMR"/>
    <property type="match status" value="1"/>
</dbReference>
<dbReference type="PANTHER" id="PTHR46535">
    <property type="entry name" value="NEDD4-BINDING PROTEIN 2"/>
    <property type="match status" value="1"/>
</dbReference>